<dbReference type="Proteomes" id="UP001497516">
    <property type="component" value="Chromosome 2"/>
</dbReference>
<evidence type="ECO:0000259" key="1">
    <source>
        <dbReference type="Pfam" id="PF13966"/>
    </source>
</evidence>
<organism evidence="2 3">
    <name type="scientific">Linum trigynum</name>
    <dbReference type="NCBI Taxonomy" id="586398"/>
    <lineage>
        <taxon>Eukaryota</taxon>
        <taxon>Viridiplantae</taxon>
        <taxon>Streptophyta</taxon>
        <taxon>Embryophyta</taxon>
        <taxon>Tracheophyta</taxon>
        <taxon>Spermatophyta</taxon>
        <taxon>Magnoliopsida</taxon>
        <taxon>eudicotyledons</taxon>
        <taxon>Gunneridae</taxon>
        <taxon>Pentapetalae</taxon>
        <taxon>rosids</taxon>
        <taxon>fabids</taxon>
        <taxon>Malpighiales</taxon>
        <taxon>Linaceae</taxon>
        <taxon>Linum</taxon>
    </lineage>
</organism>
<name>A0AAV2D674_9ROSI</name>
<evidence type="ECO:0000313" key="2">
    <source>
        <dbReference type="EMBL" id="CAL1367345.1"/>
    </source>
</evidence>
<protein>
    <recommendedName>
        <fullName evidence="1">Reverse transcriptase zinc-binding domain-containing protein</fullName>
    </recommendedName>
</protein>
<keyword evidence="3" id="KW-1185">Reference proteome</keyword>
<accession>A0AAV2D674</accession>
<dbReference type="AlphaFoldDB" id="A0AAV2D674"/>
<evidence type="ECO:0000313" key="3">
    <source>
        <dbReference type="Proteomes" id="UP001497516"/>
    </source>
</evidence>
<dbReference type="Pfam" id="PF13966">
    <property type="entry name" value="zf-RVT"/>
    <property type="match status" value="1"/>
</dbReference>
<dbReference type="InterPro" id="IPR026960">
    <property type="entry name" value="RVT-Znf"/>
</dbReference>
<gene>
    <name evidence="2" type="ORF">LTRI10_LOCUS11063</name>
</gene>
<reference evidence="2 3" key="1">
    <citation type="submission" date="2024-04" db="EMBL/GenBank/DDBJ databases">
        <authorList>
            <person name="Fracassetti M."/>
        </authorList>
    </citation>
    <scope>NUCLEOTIDE SEQUENCE [LARGE SCALE GENOMIC DNA]</scope>
</reference>
<sequence>MFLWRFLQNILPTGKNIEKRKKDAAVECPFCNLEETQEHIFVECAWARRVWDPTEFRLIFENRGNLSCTSWFCEVLEEIEEEHLAKFTMILWNLWNERNNHLFNKKKTKEWEIVGKALSYHEEFLSARQKEERRAVVPVH</sequence>
<dbReference type="EMBL" id="OZ034815">
    <property type="protein sequence ID" value="CAL1367345.1"/>
    <property type="molecule type" value="Genomic_DNA"/>
</dbReference>
<feature type="domain" description="Reverse transcriptase zinc-binding" evidence="1">
    <location>
        <begin position="1"/>
        <end position="51"/>
    </location>
</feature>
<proteinExistence type="predicted"/>